<keyword evidence="2 10" id="KW-0813">Transport</keyword>
<organism evidence="12 13">
    <name type="scientific">Sphingobacterium griseoflavum</name>
    <dbReference type="NCBI Taxonomy" id="1474952"/>
    <lineage>
        <taxon>Bacteria</taxon>
        <taxon>Pseudomonadati</taxon>
        <taxon>Bacteroidota</taxon>
        <taxon>Sphingobacteriia</taxon>
        <taxon>Sphingobacteriales</taxon>
        <taxon>Sphingobacteriaceae</taxon>
        <taxon>Sphingobacterium</taxon>
    </lineage>
</organism>
<dbReference type="PANTHER" id="PTHR10110:SF86">
    <property type="entry name" value="SODIUM_HYDROGEN EXCHANGER 7"/>
    <property type="match status" value="1"/>
</dbReference>
<feature type="transmembrane region" description="Helical" evidence="10">
    <location>
        <begin position="390"/>
        <end position="413"/>
    </location>
</feature>
<evidence type="ECO:0000256" key="9">
    <source>
        <dbReference type="ARBA" id="ARBA00023201"/>
    </source>
</evidence>
<comment type="caution">
    <text evidence="12">The sequence shown here is derived from an EMBL/GenBank/DDBJ whole genome shotgun (WGS) entry which is preliminary data.</text>
</comment>
<proteinExistence type="inferred from homology"/>
<keyword evidence="7 10" id="KW-0406">Ion transport</keyword>
<keyword evidence="5 10" id="KW-1133">Transmembrane helix</keyword>
<evidence type="ECO:0000313" key="12">
    <source>
        <dbReference type="EMBL" id="GHE23244.1"/>
    </source>
</evidence>
<name>A0ABQ3HQ40_9SPHI</name>
<dbReference type="PANTHER" id="PTHR10110">
    <property type="entry name" value="SODIUM/HYDROGEN EXCHANGER"/>
    <property type="match status" value="1"/>
</dbReference>
<feature type="transmembrane region" description="Helical" evidence="10">
    <location>
        <begin position="298"/>
        <end position="322"/>
    </location>
</feature>
<keyword evidence="8 10" id="KW-0472">Membrane</keyword>
<evidence type="ECO:0000256" key="10">
    <source>
        <dbReference type="RuleBase" id="RU366002"/>
    </source>
</evidence>
<dbReference type="Gene3D" id="6.10.140.1330">
    <property type="match status" value="1"/>
</dbReference>
<feature type="transmembrane region" description="Helical" evidence="10">
    <location>
        <begin position="80"/>
        <end position="105"/>
    </location>
</feature>
<comment type="similarity">
    <text evidence="10">Belongs to the monovalent cation:proton antiporter 1 (CPA1) transporter (TC 2.A.36) family.</text>
</comment>
<evidence type="ECO:0000256" key="8">
    <source>
        <dbReference type="ARBA" id="ARBA00023136"/>
    </source>
</evidence>
<evidence type="ECO:0000313" key="13">
    <source>
        <dbReference type="Proteomes" id="UP000620550"/>
    </source>
</evidence>
<keyword evidence="10" id="KW-0050">Antiport</keyword>
<dbReference type="NCBIfam" id="TIGR00831">
    <property type="entry name" value="a_cpa1"/>
    <property type="match status" value="1"/>
</dbReference>
<feature type="transmembrane region" description="Helical" evidence="10">
    <location>
        <begin position="151"/>
        <end position="176"/>
    </location>
</feature>
<evidence type="ECO:0000259" key="11">
    <source>
        <dbReference type="Pfam" id="PF00999"/>
    </source>
</evidence>
<keyword evidence="4 10" id="KW-0812">Transmembrane</keyword>
<keyword evidence="3 10" id="KW-1003">Cell membrane</keyword>
<accession>A0ABQ3HQ40</accession>
<evidence type="ECO:0000256" key="6">
    <source>
        <dbReference type="ARBA" id="ARBA00023053"/>
    </source>
</evidence>
<evidence type="ECO:0000256" key="2">
    <source>
        <dbReference type="ARBA" id="ARBA00022448"/>
    </source>
</evidence>
<evidence type="ECO:0000256" key="3">
    <source>
        <dbReference type="ARBA" id="ARBA00022475"/>
    </source>
</evidence>
<dbReference type="InterPro" id="IPR006153">
    <property type="entry name" value="Cation/H_exchanger_TM"/>
</dbReference>
<feature type="transmembrane region" description="Helical" evidence="10">
    <location>
        <begin position="235"/>
        <end position="253"/>
    </location>
</feature>
<keyword evidence="13" id="KW-1185">Reference proteome</keyword>
<feature type="transmembrane region" description="Helical" evidence="10">
    <location>
        <begin position="182"/>
        <end position="204"/>
    </location>
</feature>
<feature type="domain" description="Cation/H+ exchanger transmembrane" evidence="11">
    <location>
        <begin position="15"/>
        <end position="413"/>
    </location>
</feature>
<comment type="subcellular location">
    <subcellularLocation>
        <location evidence="1 10">Cell membrane</location>
        <topology evidence="1 10">Multi-pass membrane protein</topology>
    </subcellularLocation>
</comment>
<evidence type="ECO:0000256" key="4">
    <source>
        <dbReference type="ARBA" id="ARBA00022692"/>
    </source>
</evidence>
<dbReference type="EMBL" id="BNAF01000001">
    <property type="protein sequence ID" value="GHE23244.1"/>
    <property type="molecule type" value="Genomic_DNA"/>
</dbReference>
<comment type="function">
    <text evidence="10">Na(+)/H(+) antiporter that extrudes sodium in exchange for external protons.</text>
</comment>
<keyword evidence="6 10" id="KW-0915">Sodium</keyword>
<feature type="transmembrane region" description="Helical" evidence="10">
    <location>
        <begin position="211"/>
        <end position="229"/>
    </location>
</feature>
<feature type="transmembrane region" description="Helical" evidence="10">
    <location>
        <begin position="31"/>
        <end position="60"/>
    </location>
</feature>
<dbReference type="Proteomes" id="UP000620550">
    <property type="component" value="Unassembled WGS sequence"/>
</dbReference>
<keyword evidence="9 10" id="KW-0739">Sodium transport</keyword>
<sequence length="417" mass="45276">MENYAIILVLMGAMAILSTMAEKIKISSPIVLIVAGIAIGFIPGMPAIAIESEVVFLLFLPPLLYDAAFKIHWKEFKANIYIISRLAFSLVFITTVGIAVVAYLLIPSMSWPLAFVLGAILAPTDAVAALNITKGMKLSSLTNTVLEGESLLNDASALVAFKFALAALFGASFVFWEASLSFLTLLVGGFLIGLICGMLLGFLLKLIREDGTAVLSLVLLSPFVVYLIAEHFHASGVIAVVTLAFGLSKLSAAKFPERLKVQSEHVWDMISFLLNGLIFILIGLELPIVVKKLTNEQLLTYGGIAAIITVTALLVRTLSVFLHRKRLHRAFQRAQHNKRARAISESILLSVQESMIISWSGMRGIISLALAIGLPHVLKNGHAFPMKDDIMYITTVVVLLTIVGQGLLLPFIARPKR</sequence>
<reference evidence="13" key="1">
    <citation type="journal article" date="2019" name="Int. J. Syst. Evol. Microbiol.">
        <title>The Global Catalogue of Microorganisms (GCM) 10K type strain sequencing project: providing services to taxonomists for standard genome sequencing and annotation.</title>
        <authorList>
            <consortium name="The Broad Institute Genomics Platform"/>
            <consortium name="The Broad Institute Genome Sequencing Center for Infectious Disease"/>
            <person name="Wu L."/>
            <person name="Ma J."/>
        </authorList>
    </citation>
    <scope>NUCLEOTIDE SEQUENCE [LARGE SCALE GENOMIC DNA]</scope>
    <source>
        <strain evidence="13">CGMCC 1.12966</strain>
    </source>
</reference>
<gene>
    <name evidence="12" type="ORF">GCM10017764_02120</name>
</gene>
<dbReference type="Pfam" id="PF00999">
    <property type="entry name" value="Na_H_Exchanger"/>
    <property type="match status" value="1"/>
</dbReference>
<evidence type="ECO:0000256" key="7">
    <source>
        <dbReference type="ARBA" id="ARBA00023065"/>
    </source>
</evidence>
<dbReference type="RefSeq" id="WP_189624747.1">
    <property type="nucleotide sequence ID" value="NZ_BNAF01000001.1"/>
</dbReference>
<feature type="transmembrane region" description="Helical" evidence="10">
    <location>
        <begin position="356"/>
        <end position="378"/>
    </location>
</feature>
<feature type="transmembrane region" description="Helical" evidence="10">
    <location>
        <begin position="111"/>
        <end position="130"/>
    </location>
</feature>
<evidence type="ECO:0000256" key="5">
    <source>
        <dbReference type="ARBA" id="ARBA00022989"/>
    </source>
</evidence>
<evidence type="ECO:0000256" key="1">
    <source>
        <dbReference type="ARBA" id="ARBA00004651"/>
    </source>
</evidence>
<feature type="transmembrane region" description="Helical" evidence="10">
    <location>
        <begin position="265"/>
        <end position="286"/>
    </location>
</feature>
<dbReference type="InterPro" id="IPR018422">
    <property type="entry name" value="Cation/H_exchanger_CPA1"/>
</dbReference>
<dbReference type="InterPro" id="IPR004705">
    <property type="entry name" value="Cation/H_exchanger_CPA1_bac"/>
</dbReference>
<protein>
    <recommendedName>
        <fullName evidence="11">Cation/H+ exchanger transmembrane domain-containing protein</fullName>
    </recommendedName>
</protein>